<evidence type="ECO:0000259" key="1">
    <source>
        <dbReference type="SMART" id="SM00860"/>
    </source>
</evidence>
<organism evidence="2 3">
    <name type="scientific">Flavobacterium terrae</name>
    <dbReference type="NCBI Taxonomy" id="415425"/>
    <lineage>
        <taxon>Bacteria</taxon>
        <taxon>Pseudomonadati</taxon>
        <taxon>Bacteroidota</taxon>
        <taxon>Flavobacteriia</taxon>
        <taxon>Flavobacteriales</taxon>
        <taxon>Flavobacteriaceae</taxon>
        <taxon>Flavobacterium</taxon>
    </lineage>
</organism>
<dbReference type="OrthoDB" id="1189226at2"/>
<dbReference type="SMART" id="SM00860">
    <property type="entry name" value="SMI1_KNR4"/>
    <property type="match status" value="1"/>
</dbReference>
<dbReference type="RefSeq" id="WP_073308223.1">
    <property type="nucleotide sequence ID" value="NZ_FQZI01000001.1"/>
</dbReference>
<evidence type="ECO:0000313" key="3">
    <source>
        <dbReference type="Proteomes" id="UP000184488"/>
    </source>
</evidence>
<proteinExistence type="predicted"/>
<keyword evidence="3" id="KW-1185">Reference proteome</keyword>
<dbReference type="InterPro" id="IPR037883">
    <property type="entry name" value="Knr4/Smi1-like_sf"/>
</dbReference>
<gene>
    <name evidence="2" type="ORF">SAMN05444363_0476</name>
</gene>
<dbReference type="AlphaFoldDB" id="A0A1M6AZQ3"/>
<dbReference type="Pfam" id="PF09346">
    <property type="entry name" value="SMI1_KNR4"/>
    <property type="match status" value="1"/>
</dbReference>
<evidence type="ECO:0000313" key="2">
    <source>
        <dbReference type="EMBL" id="SHI41703.1"/>
    </source>
</evidence>
<protein>
    <recommendedName>
        <fullName evidence="1">Knr4/Smi1-like domain-containing protein</fullName>
    </recommendedName>
</protein>
<name>A0A1M6AZQ3_9FLAO</name>
<dbReference type="Gene3D" id="3.40.1580.10">
    <property type="entry name" value="SMI1/KNR4-like"/>
    <property type="match status" value="1"/>
</dbReference>
<accession>A0A1M6AZQ3</accession>
<reference evidence="3" key="1">
    <citation type="submission" date="2016-11" db="EMBL/GenBank/DDBJ databases">
        <authorList>
            <person name="Varghese N."/>
            <person name="Submissions S."/>
        </authorList>
    </citation>
    <scope>NUCLEOTIDE SEQUENCE [LARGE SCALE GENOMIC DNA]</scope>
    <source>
        <strain evidence="3">DSM 18829</strain>
    </source>
</reference>
<dbReference type="SUPFAM" id="SSF160631">
    <property type="entry name" value="SMI1/KNR4-like"/>
    <property type="match status" value="1"/>
</dbReference>
<feature type="domain" description="Knr4/Smi1-like" evidence="1">
    <location>
        <begin position="29"/>
        <end position="151"/>
    </location>
</feature>
<dbReference type="InterPro" id="IPR018958">
    <property type="entry name" value="Knr4/Smi1-like_dom"/>
</dbReference>
<sequence>MEIKFLKKYKDFKDLKKDAHYSTFGPPRGFSDEEITKIEKDLNNGNSLPQAYKEFLAIGGKFNSIQLDDYKENYLKAVEYYKEKAAKRRIVISRPIAIIHNLDGALFSFIYLDEGDNPQPWNLSTSKGYDTDDGEILYKMPFKTFKDLVEKLVYLSENGLSV</sequence>
<dbReference type="Proteomes" id="UP000184488">
    <property type="component" value="Unassembled WGS sequence"/>
</dbReference>
<dbReference type="EMBL" id="FQZI01000001">
    <property type="protein sequence ID" value="SHI41703.1"/>
    <property type="molecule type" value="Genomic_DNA"/>
</dbReference>